<evidence type="ECO:0000313" key="2">
    <source>
        <dbReference type="EMBL" id="QJI00082.1"/>
    </source>
</evidence>
<sequence>MLKVCYNKNMRKTILTILVSIAVSLCVCFLLIDREPVMQGVSQGNEYVATSTASSNNYGAFTNDQLLKTGWGTLGSVVITGANTGVINFYNASTSDITKRTGNKATTTLLIASMPASLTAGTYVFDAIFTNGLWLELESGSMPTTTILYR</sequence>
<keyword evidence="1" id="KW-1133">Transmembrane helix</keyword>
<feature type="transmembrane region" description="Helical" evidence="1">
    <location>
        <begin position="12"/>
        <end position="32"/>
    </location>
</feature>
<dbReference type="AlphaFoldDB" id="A0A6M3XQB6"/>
<accession>A0A6M3XQB6</accession>
<evidence type="ECO:0000256" key="1">
    <source>
        <dbReference type="SAM" id="Phobius"/>
    </source>
</evidence>
<reference evidence="2" key="1">
    <citation type="submission" date="2020-03" db="EMBL/GenBank/DDBJ databases">
        <title>The deep terrestrial virosphere.</title>
        <authorList>
            <person name="Holmfeldt K."/>
            <person name="Nilsson E."/>
            <person name="Simone D."/>
            <person name="Lopez-Fernandez M."/>
            <person name="Wu X."/>
            <person name="de Brujin I."/>
            <person name="Lundin D."/>
            <person name="Andersson A."/>
            <person name="Bertilsson S."/>
            <person name="Dopson M."/>
        </authorList>
    </citation>
    <scope>NUCLEOTIDE SEQUENCE</scope>
    <source>
        <strain evidence="2">TM448B01816</strain>
    </source>
</reference>
<dbReference type="EMBL" id="MT144827">
    <property type="protein sequence ID" value="QJI00082.1"/>
    <property type="molecule type" value="Genomic_DNA"/>
</dbReference>
<organism evidence="2">
    <name type="scientific">viral metagenome</name>
    <dbReference type="NCBI Taxonomy" id="1070528"/>
    <lineage>
        <taxon>unclassified sequences</taxon>
        <taxon>metagenomes</taxon>
        <taxon>organismal metagenomes</taxon>
    </lineage>
</organism>
<gene>
    <name evidence="2" type="ORF">TM448B01816_0005</name>
</gene>
<keyword evidence="1" id="KW-0472">Membrane</keyword>
<proteinExistence type="predicted"/>
<keyword evidence="1" id="KW-0812">Transmembrane</keyword>
<protein>
    <submittedName>
        <fullName evidence="2">Uncharacterized protein</fullName>
    </submittedName>
</protein>
<name>A0A6M3XQB6_9ZZZZ</name>